<dbReference type="InterPro" id="IPR033132">
    <property type="entry name" value="GH_1_N_CS"/>
</dbReference>
<sequence length="468" mass="53828">MSFPKSFMWGGATAANQCEGAYNQDGKGLSTADVMTSSKYGQPREVTQTIDETKHYPSHHGVNHYERYEEDIKLFAEMGFECYRMSIAWSRIFPNGDDAEPNEAGLQFYDNIFDLCLKYNIEPIVTLSHFETPLGLQKYGSWLSREVVDYFMNYCETVFKRYQGKVKYWITFNEINVMSTKPWMAGGIQEDTEQARMTAAYHQFLASAKAVQLAHDMSGVYQVGMMYNGHIAYPASPDPADVIRTTQFMHQMLFYADVQCRGYYPNYKIKEFERNHITLPIEDGDLDELRAGTVDFISFSYYLSHVVGEDTPLKFVGLNGVKTGYKNPTLDTSDWGWSIDPSGLRYILNLLYDRYQLPLMIVENGLGAVDKVEQDGSVRDMYRIEYLKKHLLELEKAIEIDGVPVMAYAMWGPFDIISASTGEMKKRYGFIYVDVDDDGNGTYNRYKKDSFYWYQKVIETNGASLKFE</sequence>
<reference evidence="5 6" key="1">
    <citation type="journal article" date="2016" name="Front. Microbiol.">
        <title>Comprehensive Phylogenetic Analysis of Bovine Non-aureus Staphylococci Species Based on Whole-Genome Sequencing.</title>
        <authorList>
            <person name="Naushad S."/>
            <person name="Barkema H.W."/>
            <person name="Luby C."/>
            <person name="Condas L.A."/>
            <person name="Nobrega D.B."/>
            <person name="Carson D.A."/>
            <person name="De Buck J."/>
        </authorList>
    </citation>
    <scope>NUCLEOTIDE SEQUENCE [LARGE SCALE GENOMIC DNA]</scope>
    <source>
        <strain evidence="5 6">SNUC 4337</strain>
    </source>
</reference>
<dbReference type="RefSeq" id="WP_096808112.1">
    <property type="nucleotide sequence ID" value="NZ_CANMJG010000002.1"/>
</dbReference>
<dbReference type="PROSITE" id="PS00653">
    <property type="entry name" value="GLYCOSYL_HYDROL_F1_2"/>
    <property type="match status" value="1"/>
</dbReference>
<dbReference type="PANTHER" id="PTHR10353">
    <property type="entry name" value="GLYCOSYL HYDROLASE"/>
    <property type="match status" value="1"/>
</dbReference>
<dbReference type="AlphaFoldDB" id="A0A291JGK0"/>
<accession>A0A291JGK0</accession>
<dbReference type="GO" id="GO:0016052">
    <property type="term" value="P:carbohydrate catabolic process"/>
    <property type="evidence" value="ECO:0007669"/>
    <property type="project" value="TreeGrafter"/>
</dbReference>
<evidence type="ECO:0000256" key="3">
    <source>
        <dbReference type="ARBA" id="ARBA00023295"/>
    </source>
</evidence>
<dbReference type="SUPFAM" id="SSF51445">
    <property type="entry name" value="(Trans)glycosidases"/>
    <property type="match status" value="1"/>
</dbReference>
<evidence type="ECO:0000313" key="6">
    <source>
        <dbReference type="Proteomes" id="UP000240400"/>
    </source>
</evidence>
<dbReference type="GeneID" id="66775576"/>
<organism evidence="5 6">
    <name type="scientific">Staphylococcus nepalensis</name>
    <dbReference type="NCBI Taxonomy" id="214473"/>
    <lineage>
        <taxon>Bacteria</taxon>
        <taxon>Bacillati</taxon>
        <taxon>Bacillota</taxon>
        <taxon>Bacilli</taxon>
        <taxon>Bacillales</taxon>
        <taxon>Staphylococcaceae</taxon>
        <taxon>Staphylococcus</taxon>
    </lineage>
</organism>
<keyword evidence="2 5" id="KW-0378">Hydrolase</keyword>
<comment type="similarity">
    <text evidence="1 4">Belongs to the glycosyl hydrolase 1 family.</text>
</comment>
<dbReference type="FunFam" id="3.20.20.80:FF:000004">
    <property type="entry name" value="Beta-glucosidase 6-phospho-beta-glucosidase"/>
    <property type="match status" value="1"/>
</dbReference>
<dbReference type="OrthoDB" id="9765195at2"/>
<evidence type="ECO:0000256" key="2">
    <source>
        <dbReference type="ARBA" id="ARBA00022801"/>
    </source>
</evidence>
<name>A0A291JGK0_9STAP</name>
<evidence type="ECO:0000256" key="1">
    <source>
        <dbReference type="ARBA" id="ARBA00010838"/>
    </source>
</evidence>
<dbReference type="Pfam" id="PF00232">
    <property type="entry name" value="Glyco_hydro_1"/>
    <property type="match status" value="1"/>
</dbReference>
<proteinExistence type="inferred from homology"/>
<gene>
    <name evidence="5" type="ORF">BUZ61_03200</name>
</gene>
<dbReference type="Proteomes" id="UP000240400">
    <property type="component" value="Unassembled WGS sequence"/>
</dbReference>
<dbReference type="InterPro" id="IPR001360">
    <property type="entry name" value="Glyco_hydro_1"/>
</dbReference>
<protein>
    <submittedName>
        <fullName evidence="5">Glycoside hydrolase family 1 protein</fullName>
    </submittedName>
</protein>
<dbReference type="Gene3D" id="3.20.20.80">
    <property type="entry name" value="Glycosidases"/>
    <property type="match status" value="1"/>
</dbReference>
<dbReference type="EMBL" id="PZHR01000009">
    <property type="protein sequence ID" value="PTK60181.1"/>
    <property type="molecule type" value="Genomic_DNA"/>
</dbReference>
<keyword evidence="3" id="KW-0326">Glycosidase</keyword>
<dbReference type="InterPro" id="IPR017853">
    <property type="entry name" value="GH"/>
</dbReference>
<dbReference type="KEGG" id="snl:BJD96_00660"/>
<dbReference type="GO" id="GO:0005829">
    <property type="term" value="C:cytosol"/>
    <property type="evidence" value="ECO:0007669"/>
    <property type="project" value="TreeGrafter"/>
</dbReference>
<comment type="caution">
    <text evidence="5">The sequence shown here is derived from an EMBL/GenBank/DDBJ whole genome shotgun (WGS) entry which is preliminary data.</text>
</comment>
<evidence type="ECO:0000256" key="4">
    <source>
        <dbReference type="RuleBase" id="RU003690"/>
    </source>
</evidence>
<dbReference type="PRINTS" id="PR00131">
    <property type="entry name" value="GLHYDRLASE1"/>
</dbReference>
<dbReference type="PANTHER" id="PTHR10353:SF122">
    <property type="entry name" value="6-PHOSPHO-BETA-GLUCOSIDASE ASCB-RELATED"/>
    <property type="match status" value="1"/>
</dbReference>
<evidence type="ECO:0000313" key="5">
    <source>
        <dbReference type="EMBL" id="PTK60181.1"/>
    </source>
</evidence>
<dbReference type="GO" id="GO:0008422">
    <property type="term" value="F:beta-glucosidase activity"/>
    <property type="evidence" value="ECO:0007669"/>
    <property type="project" value="TreeGrafter"/>
</dbReference>